<reference evidence="1 2" key="1">
    <citation type="submission" date="2024-02" db="EMBL/GenBank/DDBJ databases">
        <title>A nitrogen-fixing paenibacillus bacterium.</title>
        <authorList>
            <person name="Zhang W.L."/>
            <person name="Chen S.F."/>
        </authorList>
    </citation>
    <scope>NUCLEOTIDE SEQUENCE [LARGE SCALE GENOMIC DNA]</scope>
    <source>
        <strain evidence="1 2">M1</strain>
    </source>
</reference>
<dbReference type="RefSeq" id="WP_331847529.1">
    <property type="nucleotide sequence ID" value="NZ_JAZHPZ010000007.1"/>
</dbReference>
<dbReference type="EMBL" id="JAZHPZ010000007">
    <property type="protein sequence ID" value="MEF2967314.1"/>
    <property type="molecule type" value="Genomic_DNA"/>
</dbReference>
<gene>
    <name evidence="1" type="ORF">V3851_15860</name>
</gene>
<sequence length="93" mass="10840">MNSILEDLYYGRWRPDESIKSSNSRTRQINRQISDYMAIYKKNLTEQDFEQLEKLFELVGESNSIHEAAAFMHGFRAGALMMIDVFSGEKEVL</sequence>
<dbReference type="Pfam" id="PF20648">
    <property type="entry name" value="DUF6809"/>
    <property type="match status" value="1"/>
</dbReference>
<dbReference type="InterPro" id="IPR049215">
    <property type="entry name" value="DUF6809"/>
</dbReference>
<evidence type="ECO:0000313" key="2">
    <source>
        <dbReference type="Proteomes" id="UP001306950"/>
    </source>
</evidence>
<keyword evidence="2" id="KW-1185">Reference proteome</keyword>
<comment type="caution">
    <text evidence="1">The sequence shown here is derived from an EMBL/GenBank/DDBJ whole genome shotgun (WGS) entry which is preliminary data.</text>
</comment>
<proteinExistence type="predicted"/>
<protein>
    <submittedName>
        <fullName evidence="1">Uncharacterized protein</fullName>
    </submittedName>
</protein>
<dbReference type="Proteomes" id="UP001306950">
    <property type="component" value="Unassembled WGS sequence"/>
</dbReference>
<organism evidence="1 2">
    <name type="scientific">Paenibacillus haidiansis</name>
    <dbReference type="NCBI Taxonomy" id="1574488"/>
    <lineage>
        <taxon>Bacteria</taxon>
        <taxon>Bacillati</taxon>
        <taxon>Bacillota</taxon>
        <taxon>Bacilli</taxon>
        <taxon>Bacillales</taxon>
        <taxon>Paenibacillaceae</taxon>
        <taxon>Paenibacillus</taxon>
    </lineage>
</organism>
<evidence type="ECO:0000313" key="1">
    <source>
        <dbReference type="EMBL" id="MEF2967314.1"/>
    </source>
</evidence>
<accession>A0ABU7VU82</accession>
<name>A0ABU7VU82_9BACL</name>